<gene>
    <name evidence="3" type="primary">ureD</name>
    <name evidence="4" type="ORF">F1189_20635</name>
</gene>
<comment type="caution">
    <text evidence="4">The sequence shown here is derived from an EMBL/GenBank/DDBJ whole genome shotgun (WGS) entry which is preliminary data.</text>
</comment>
<sequence length="304" mass="32133">MLGESRNLSYASGAVFFPADIPLRSTLPGPALTHARASSHQRSHGVLEIAFRRRGERTVLADLRQEGCLKARFPRPHDGLEAVTLNTSGGIAGGDGLRSAITLHEATRVTLAAQAAERFYRTLPSDLPARIRTAVTLAPGAALEWLPQEAILFDGCAFDRALDVTMAADAAFLGVESLVFGRAAMGERLRSARIADAIRIRRGGQLVLHDSIRLSGRVEAVLARPAVAAGAQAVATLVLVAPDAESRLEALRTALAPFEAGASAWNGMLLARILAPDGAALRAAVVAGLECLRGGRSLPRVWMC</sequence>
<comment type="subcellular location">
    <subcellularLocation>
        <location evidence="3">Cytoplasm</location>
    </subcellularLocation>
</comment>
<evidence type="ECO:0000256" key="2">
    <source>
        <dbReference type="ARBA" id="ARBA00023186"/>
    </source>
</evidence>
<evidence type="ECO:0000256" key="1">
    <source>
        <dbReference type="ARBA" id="ARBA00007177"/>
    </source>
</evidence>
<reference evidence="4 5" key="1">
    <citation type="submission" date="2019-09" db="EMBL/GenBank/DDBJ databases">
        <title>Genome sequence of Rhodovastum atsumiense, a diverse member of the Acetobacteraceae family of non-sulfur purple photosynthetic bacteria.</title>
        <authorList>
            <person name="Meyer T."/>
            <person name="Kyndt J."/>
        </authorList>
    </citation>
    <scope>NUCLEOTIDE SEQUENCE [LARGE SCALE GENOMIC DNA]</scope>
    <source>
        <strain evidence="4 5">DSM 21279</strain>
    </source>
</reference>
<keyword evidence="2 3" id="KW-0143">Chaperone</keyword>
<dbReference type="HAMAP" id="MF_01384">
    <property type="entry name" value="UreD"/>
    <property type="match status" value="1"/>
</dbReference>
<dbReference type="EMBL" id="VWPK01000037">
    <property type="protein sequence ID" value="KAA5610145.1"/>
    <property type="molecule type" value="Genomic_DNA"/>
</dbReference>
<comment type="similarity">
    <text evidence="1 3">Belongs to the UreD family.</text>
</comment>
<keyword evidence="3" id="KW-0996">Nickel insertion</keyword>
<dbReference type="GO" id="GO:0016151">
    <property type="term" value="F:nickel cation binding"/>
    <property type="evidence" value="ECO:0007669"/>
    <property type="project" value="UniProtKB-UniRule"/>
</dbReference>
<dbReference type="PANTHER" id="PTHR33643:SF1">
    <property type="entry name" value="UREASE ACCESSORY PROTEIN D"/>
    <property type="match status" value="1"/>
</dbReference>
<keyword evidence="3" id="KW-0963">Cytoplasm</keyword>
<dbReference type="Proteomes" id="UP000325255">
    <property type="component" value="Unassembled WGS sequence"/>
</dbReference>
<accession>A0A5M6IRP5</accession>
<organism evidence="4 5">
    <name type="scientific">Rhodovastum atsumiense</name>
    <dbReference type="NCBI Taxonomy" id="504468"/>
    <lineage>
        <taxon>Bacteria</taxon>
        <taxon>Pseudomonadati</taxon>
        <taxon>Pseudomonadota</taxon>
        <taxon>Alphaproteobacteria</taxon>
        <taxon>Acetobacterales</taxon>
        <taxon>Acetobacteraceae</taxon>
        <taxon>Rhodovastum</taxon>
    </lineage>
</organism>
<evidence type="ECO:0000313" key="4">
    <source>
        <dbReference type="EMBL" id="KAA5610145.1"/>
    </source>
</evidence>
<comment type="function">
    <text evidence="3">Required for maturation of urease via the functional incorporation of the urease nickel metallocenter.</text>
</comment>
<dbReference type="AlphaFoldDB" id="A0A5M6IRP5"/>
<protein>
    <recommendedName>
        <fullName evidence="3">Urease accessory protein UreD</fullName>
    </recommendedName>
</protein>
<dbReference type="Pfam" id="PF01774">
    <property type="entry name" value="UreD"/>
    <property type="match status" value="1"/>
</dbReference>
<comment type="subunit">
    <text evidence="3">UreD, UreF and UreG form a complex that acts as a GTP-hydrolysis-dependent molecular chaperone, activating the urease apoprotein by helping to assemble the nickel containing metallocenter of UreC. The UreE protein probably delivers the nickel.</text>
</comment>
<name>A0A5M6IRP5_9PROT</name>
<dbReference type="PANTHER" id="PTHR33643">
    <property type="entry name" value="UREASE ACCESSORY PROTEIN D"/>
    <property type="match status" value="1"/>
</dbReference>
<dbReference type="OrthoDB" id="9798842at2"/>
<keyword evidence="5" id="KW-1185">Reference proteome</keyword>
<dbReference type="GO" id="GO:0005737">
    <property type="term" value="C:cytoplasm"/>
    <property type="evidence" value="ECO:0007669"/>
    <property type="project" value="UniProtKB-SubCell"/>
</dbReference>
<proteinExistence type="inferred from homology"/>
<evidence type="ECO:0000256" key="3">
    <source>
        <dbReference type="HAMAP-Rule" id="MF_01384"/>
    </source>
</evidence>
<dbReference type="InterPro" id="IPR002669">
    <property type="entry name" value="UreD"/>
</dbReference>
<evidence type="ECO:0000313" key="5">
    <source>
        <dbReference type="Proteomes" id="UP000325255"/>
    </source>
</evidence>